<dbReference type="InParanoid" id="A0A2K1QWA1"/>
<dbReference type="SUPFAM" id="SSF52343">
    <property type="entry name" value="Ferredoxin reductase-like, C-terminal NADP-linked domain"/>
    <property type="match status" value="1"/>
</dbReference>
<evidence type="ECO:0000256" key="3">
    <source>
        <dbReference type="ARBA" id="ARBA00022448"/>
    </source>
</evidence>
<dbReference type="InterPro" id="IPR039261">
    <property type="entry name" value="FNR_nucleotide-bd"/>
</dbReference>
<keyword evidence="7" id="KW-0560">Oxidoreductase</keyword>
<dbReference type="InterPro" id="IPR051410">
    <property type="entry name" value="Ferric/Cupric_Reductase"/>
</dbReference>
<sequence length="640" mass="71688">MPGMVDMTTASRREVLRLALQASRAAAEHGSLYTFREGEGDSEGSSILGGVMFSRRLVLLYNLILLLVLTAFTAWHWSHRLSEIGQISAHNGSATSQSMINPSGHGHERGSHQHGSSLTPNRNSNAPTSLFAMGNATQDAPSADERKPLLGHYQEKSEEESSFLKRIHWTVRSWLMYQPRPIPILNKLLPDNLTSLIVLLFIAYNAFFLCYNIHPVQWSHYIFADRAGLLFVANLPLLYLFSTKNCPLQPMTGFSYENLNILHRRLGEMMCFLALLHTSAFVLVWYEVLYPTGFTFWQLLALTKIWLGFSAFACYELLYLSSLGSFRQVCYELFLASHIFLQIGGLGFLFFHYHTTRPYVGTALVIFIIDRILYRMLLARNKVKADLTVLPDGTTVLLSANWAISSQQPSFLRRVVGQNMQSGWSPADHVFISIPSMPIMSAIQAHPFTIASAAPGPAHTHAWLDLVIRARDGFSKTLLHHAEKQPRIDVAIDGPYGSHHALQMARTSDTVVLVAGGSGIAVTLPLAWDLVTTNKQRKRQRVVLVWIVHDARHIEWVGHERLDELRELGLLVVIPEPTNKAGRPDVVRLMKDAIGENGWDKRIGTVVSGPDSMNREVNNICASMVKRGMDVSVAVEKFGW</sequence>
<dbReference type="Pfam" id="PF08022">
    <property type="entry name" value="FAD_binding_8"/>
    <property type="match status" value="1"/>
</dbReference>
<proteinExistence type="inferred from homology"/>
<dbReference type="SFLD" id="SFLDS00052">
    <property type="entry name" value="Ferric_Reductase_Domain"/>
    <property type="match status" value="1"/>
</dbReference>
<gene>
    <name evidence="13" type="ORF">CAC42_2511</name>
</gene>
<dbReference type="PANTHER" id="PTHR32361">
    <property type="entry name" value="FERRIC/CUPRIC REDUCTASE TRANSMEMBRANE COMPONENT"/>
    <property type="match status" value="1"/>
</dbReference>
<dbReference type="AlphaFoldDB" id="A0A2K1QWA1"/>
<keyword evidence="8" id="KW-0406">Ion transport</keyword>
<keyword evidence="14" id="KW-1185">Reference proteome</keyword>
<feature type="transmembrane region" description="Helical" evidence="11">
    <location>
        <begin position="58"/>
        <end position="77"/>
    </location>
</feature>
<dbReference type="InterPro" id="IPR013112">
    <property type="entry name" value="FAD-bd_8"/>
</dbReference>
<feature type="transmembrane region" description="Helical" evidence="11">
    <location>
        <begin position="269"/>
        <end position="288"/>
    </location>
</feature>
<keyword evidence="6 11" id="KW-1133">Transmembrane helix</keyword>
<evidence type="ECO:0000256" key="2">
    <source>
        <dbReference type="ARBA" id="ARBA00006278"/>
    </source>
</evidence>
<feature type="transmembrane region" description="Helical" evidence="11">
    <location>
        <begin position="357"/>
        <end position="374"/>
    </location>
</feature>
<evidence type="ECO:0000256" key="8">
    <source>
        <dbReference type="ARBA" id="ARBA00023065"/>
    </source>
</evidence>
<evidence type="ECO:0000259" key="12">
    <source>
        <dbReference type="PROSITE" id="PS51384"/>
    </source>
</evidence>
<feature type="domain" description="FAD-binding FR-type" evidence="12">
    <location>
        <begin position="374"/>
        <end position="502"/>
    </location>
</feature>
<dbReference type="GO" id="GO:0006879">
    <property type="term" value="P:intracellular iron ion homeostasis"/>
    <property type="evidence" value="ECO:0007669"/>
    <property type="project" value="TreeGrafter"/>
</dbReference>
<evidence type="ECO:0000256" key="9">
    <source>
        <dbReference type="ARBA" id="ARBA00023136"/>
    </source>
</evidence>
<feature type="transmembrane region" description="Helical" evidence="11">
    <location>
        <begin position="220"/>
        <end position="241"/>
    </location>
</feature>
<dbReference type="InterPro" id="IPR017927">
    <property type="entry name" value="FAD-bd_FR_type"/>
</dbReference>
<evidence type="ECO:0000256" key="4">
    <source>
        <dbReference type="ARBA" id="ARBA00022692"/>
    </source>
</evidence>
<evidence type="ECO:0000256" key="7">
    <source>
        <dbReference type="ARBA" id="ARBA00023002"/>
    </source>
</evidence>
<evidence type="ECO:0000256" key="1">
    <source>
        <dbReference type="ARBA" id="ARBA00004141"/>
    </source>
</evidence>
<keyword evidence="3" id="KW-0813">Transport</keyword>
<dbReference type="GO" id="GO:0006826">
    <property type="term" value="P:iron ion transport"/>
    <property type="evidence" value="ECO:0007669"/>
    <property type="project" value="TreeGrafter"/>
</dbReference>
<comment type="similarity">
    <text evidence="2">Belongs to the ferric reductase (FRE) family.</text>
</comment>
<evidence type="ECO:0000256" key="5">
    <source>
        <dbReference type="ARBA" id="ARBA00022982"/>
    </source>
</evidence>
<dbReference type="InterPro" id="IPR013130">
    <property type="entry name" value="Fe3_Rdtase_TM_dom"/>
</dbReference>
<dbReference type="OrthoDB" id="17725at2759"/>
<dbReference type="SFLD" id="SFLDG01168">
    <property type="entry name" value="Ferric_reductase_subgroup_(FRE"/>
    <property type="match status" value="1"/>
</dbReference>
<feature type="compositionally biased region" description="Polar residues" evidence="10">
    <location>
        <begin position="92"/>
        <end position="101"/>
    </location>
</feature>
<dbReference type="Pfam" id="PF08030">
    <property type="entry name" value="NAD_binding_6"/>
    <property type="match status" value="1"/>
</dbReference>
<comment type="subcellular location">
    <subcellularLocation>
        <location evidence="1">Membrane</location>
        <topology evidence="1">Multi-pass membrane protein</topology>
    </subcellularLocation>
</comment>
<organism evidence="13 14">
    <name type="scientific">Sphaceloma murrayae</name>
    <dbReference type="NCBI Taxonomy" id="2082308"/>
    <lineage>
        <taxon>Eukaryota</taxon>
        <taxon>Fungi</taxon>
        <taxon>Dikarya</taxon>
        <taxon>Ascomycota</taxon>
        <taxon>Pezizomycotina</taxon>
        <taxon>Dothideomycetes</taxon>
        <taxon>Dothideomycetidae</taxon>
        <taxon>Myriangiales</taxon>
        <taxon>Elsinoaceae</taxon>
        <taxon>Sphaceloma</taxon>
    </lineage>
</organism>
<feature type="transmembrane region" description="Helical" evidence="11">
    <location>
        <begin position="294"/>
        <end position="318"/>
    </location>
</feature>
<dbReference type="Proteomes" id="UP000243797">
    <property type="component" value="Unassembled WGS sequence"/>
</dbReference>
<evidence type="ECO:0000313" key="14">
    <source>
        <dbReference type="Proteomes" id="UP000243797"/>
    </source>
</evidence>
<keyword evidence="9 11" id="KW-0472">Membrane</keyword>
<keyword evidence="5" id="KW-0249">Electron transport</keyword>
<protein>
    <submittedName>
        <fullName evidence="13">Ferric reductase transmembrane component 1</fullName>
    </submittedName>
</protein>
<dbReference type="PROSITE" id="PS51384">
    <property type="entry name" value="FAD_FR"/>
    <property type="match status" value="1"/>
</dbReference>
<reference evidence="13 14" key="1">
    <citation type="submission" date="2017-06" db="EMBL/GenBank/DDBJ databases">
        <title>Draft genome sequence of a variant of Elsinoe murrayae.</title>
        <authorList>
            <person name="Cheng Q."/>
        </authorList>
    </citation>
    <scope>NUCLEOTIDE SEQUENCE [LARGE SCALE GENOMIC DNA]</scope>
    <source>
        <strain evidence="13 14">CQ-2017a</strain>
    </source>
</reference>
<dbReference type="CDD" id="cd06186">
    <property type="entry name" value="NOX_Duox_like_FAD_NADP"/>
    <property type="match status" value="1"/>
</dbReference>
<feature type="region of interest" description="Disordered" evidence="10">
    <location>
        <begin position="92"/>
        <end position="121"/>
    </location>
</feature>
<keyword evidence="4 11" id="KW-0812">Transmembrane</keyword>
<dbReference type="Pfam" id="PF01794">
    <property type="entry name" value="Ferric_reduct"/>
    <property type="match status" value="1"/>
</dbReference>
<dbReference type="InterPro" id="IPR013121">
    <property type="entry name" value="Fe_red_NAD-bd_6"/>
</dbReference>
<evidence type="ECO:0000256" key="6">
    <source>
        <dbReference type="ARBA" id="ARBA00022989"/>
    </source>
</evidence>
<evidence type="ECO:0000256" key="10">
    <source>
        <dbReference type="SAM" id="MobiDB-lite"/>
    </source>
</evidence>
<dbReference type="GO" id="GO:0000293">
    <property type="term" value="F:ferric-chelate reductase activity"/>
    <property type="evidence" value="ECO:0007669"/>
    <property type="project" value="UniProtKB-ARBA"/>
</dbReference>
<accession>A0A2K1QWA1</accession>
<dbReference type="Gene3D" id="3.40.50.80">
    <property type="entry name" value="Nucleotide-binding domain of ferredoxin-NADP reductase (FNR) module"/>
    <property type="match status" value="1"/>
</dbReference>
<feature type="transmembrane region" description="Helical" evidence="11">
    <location>
        <begin position="330"/>
        <end position="351"/>
    </location>
</feature>
<dbReference type="PANTHER" id="PTHR32361:SF28">
    <property type="entry name" value="FRP1P"/>
    <property type="match status" value="1"/>
</dbReference>
<feature type="transmembrane region" description="Helical" evidence="11">
    <location>
        <begin position="193"/>
        <end position="214"/>
    </location>
</feature>
<comment type="caution">
    <text evidence="13">The sequence shown here is derived from an EMBL/GenBank/DDBJ whole genome shotgun (WGS) entry which is preliminary data.</text>
</comment>
<evidence type="ECO:0000256" key="11">
    <source>
        <dbReference type="SAM" id="Phobius"/>
    </source>
</evidence>
<evidence type="ECO:0000313" key="13">
    <source>
        <dbReference type="EMBL" id="PNS19334.1"/>
    </source>
</evidence>
<dbReference type="EMBL" id="NKHZ01000032">
    <property type="protein sequence ID" value="PNS19334.1"/>
    <property type="molecule type" value="Genomic_DNA"/>
</dbReference>
<dbReference type="GO" id="GO:0015677">
    <property type="term" value="P:copper ion import"/>
    <property type="evidence" value="ECO:0007669"/>
    <property type="project" value="TreeGrafter"/>
</dbReference>
<name>A0A2K1QWA1_9PEZI</name>
<dbReference type="GO" id="GO:0005886">
    <property type="term" value="C:plasma membrane"/>
    <property type="evidence" value="ECO:0007669"/>
    <property type="project" value="TreeGrafter"/>
</dbReference>
<dbReference type="STRING" id="2082308.A0A2K1QWA1"/>